<dbReference type="RefSeq" id="XP_026142039.1">
    <property type="nucleotide sequence ID" value="XM_026286254.1"/>
</dbReference>
<organism evidence="2 3">
    <name type="scientific">Carassius auratus</name>
    <name type="common">Goldfish</name>
    <dbReference type="NCBI Taxonomy" id="7957"/>
    <lineage>
        <taxon>Eukaryota</taxon>
        <taxon>Metazoa</taxon>
        <taxon>Chordata</taxon>
        <taxon>Craniata</taxon>
        <taxon>Vertebrata</taxon>
        <taxon>Euteleostomi</taxon>
        <taxon>Actinopterygii</taxon>
        <taxon>Neopterygii</taxon>
        <taxon>Teleostei</taxon>
        <taxon>Ostariophysi</taxon>
        <taxon>Cypriniformes</taxon>
        <taxon>Cyprinidae</taxon>
        <taxon>Cyprininae</taxon>
        <taxon>Carassius</taxon>
    </lineage>
</organism>
<dbReference type="Gene3D" id="1.10.287.210">
    <property type="match status" value="1"/>
</dbReference>
<dbReference type="Gene3D" id="2.60.40.10">
    <property type="entry name" value="Immunoglobulins"/>
    <property type="match status" value="1"/>
</dbReference>
<reference evidence="3" key="1">
    <citation type="submission" date="2025-08" db="UniProtKB">
        <authorList>
            <consortium name="RefSeq"/>
        </authorList>
    </citation>
    <scope>IDENTIFICATION</scope>
    <source>
        <strain evidence="3">Wakin</strain>
        <tissue evidence="3">Muscle</tissue>
    </source>
</reference>
<keyword evidence="1" id="KW-0812">Transmembrane</keyword>
<evidence type="ECO:0000313" key="3">
    <source>
        <dbReference type="RefSeq" id="XP_026142039.1"/>
    </source>
</evidence>
<feature type="transmembrane region" description="Helical" evidence="1">
    <location>
        <begin position="21"/>
        <end position="43"/>
    </location>
</feature>
<dbReference type="InterPro" id="IPR036179">
    <property type="entry name" value="Ig-like_dom_sf"/>
</dbReference>
<protein>
    <submittedName>
        <fullName evidence="3">Uncharacterized protein LOC113117523</fullName>
    </submittedName>
</protein>
<dbReference type="SUPFAM" id="SSF48726">
    <property type="entry name" value="Immunoglobulin"/>
    <property type="match status" value="1"/>
</dbReference>
<dbReference type="InterPro" id="IPR018154">
    <property type="entry name" value="TLV/ENV_coat_polyprotein"/>
</dbReference>
<dbReference type="AlphaFoldDB" id="A0A6P6R8D4"/>
<proteinExistence type="predicted"/>
<dbReference type="OrthoDB" id="9950230at2759"/>
<keyword evidence="1" id="KW-1133">Transmembrane helix</keyword>
<name>A0A6P6R8D4_CARAU</name>
<dbReference type="Proteomes" id="UP000515129">
    <property type="component" value="Chromosome 2"/>
</dbReference>
<feature type="transmembrane region" description="Helical" evidence="1">
    <location>
        <begin position="613"/>
        <end position="636"/>
    </location>
</feature>
<sequence length="708" mass="79872">MQGRIEKRPKPWHPFRLPGMCGLRGTTCVLLTLTIIIVSLIFLKEVEKVRQNDTGPQKRELAEARVSPPHTNPLRITLRQGKDESFLCDPISASLGLLKNLKSTRSLYGTEFYFCSEFCSWSDVKAYYGSGVWGIDERFKIEIVEKEQTGMIWRDGSKGYAWLLKITISAVQYSDAGRYYCAWSKTGTDAYQEVQINVVMPEHEQDSDVERVMSELPPTLDDLPQETSTEDIEFIMSSDLSNNVKEVRTAKARCEGNYACALALLQRGVLKEEIDGECWICMQLHSAWKTHPVTSDLVCLERNRCDVPSQMSIILQMTNNLRTNRALLFSLREYNCSYKGLPFNGPAFHVQAHIADLCICSNQGKHYVGMSDCKNTITLIQNAGNQPNCTIKYDNQTVENFHCPFSYLDSSPGMIWTCGGMAYYHLDEGEWRGCCYPAILSTGTTVLTRKDLDTCESQATPNRQKREVHSMPDRYNGYKTATPWTTPWENVGWSIASFFPGVGTSIALNKINGLAWQVLSLENDTTHALNLITEEMKKMREAVVQNRLVLDLLTSQQGGVCKMLGVSCCFYIPDNSDNISNIVDQMRESIPEPKKDDSWLSWLSGLWGGWGTWILHTVVPIVIFIVILLLIAPCMMQCISTSIMRSVTALTTGHTYQAMLQVSNPVQTFVRVPEQLEMSVIEAEDFPTDADSSTGDDYVHTYELEPED</sequence>
<dbReference type="GeneID" id="113117523"/>
<dbReference type="PANTHER" id="PTHR10424">
    <property type="entry name" value="VIRAL ENVELOPE PROTEIN"/>
    <property type="match status" value="1"/>
</dbReference>
<dbReference type="Pfam" id="PF00429">
    <property type="entry name" value="TLV_coat"/>
    <property type="match status" value="1"/>
</dbReference>
<evidence type="ECO:0000313" key="2">
    <source>
        <dbReference type="Proteomes" id="UP000515129"/>
    </source>
</evidence>
<accession>A0A6P6R8D4</accession>
<keyword evidence="1" id="KW-0472">Membrane</keyword>
<keyword evidence="2" id="KW-1185">Reference proteome</keyword>
<dbReference type="KEGG" id="caua:113117523"/>
<dbReference type="SUPFAM" id="SSF58069">
    <property type="entry name" value="Virus ectodomain"/>
    <property type="match status" value="1"/>
</dbReference>
<evidence type="ECO:0000256" key="1">
    <source>
        <dbReference type="SAM" id="Phobius"/>
    </source>
</evidence>
<gene>
    <name evidence="3" type="primary">LOC113117523</name>
</gene>
<dbReference type="InterPro" id="IPR013783">
    <property type="entry name" value="Ig-like_fold"/>
</dbReference>